<organism evidence="1 2">
    <name type="scientific">Mangrovibacter plantisponsor</name>
    <dbReference type="NCBI Taxonomy" id="451513"/>
    <lineage>
        <taxon>Bacteria</taxon>
        <taxon>Pseudomonadati</taxon>
        <taxon>Pseudomonadota</taxon>
        <taxon>Gammaproteobacteria</taxon>
        <taxon>Enterobacterales</taxon>
        <taxon>Enterobacteriaceae</taxon>
        <taxon>Mangrovibacter</taxon>
    </lineage>
</organism>
<dbReference type="EMBL" id="QGTS01000015">
    <property type="protein sequence ID" value="PWW04667.1"/>
    <property type="molecule type" value="Genomic_DNA"/>
</dbReference>
<dbReference type="AlphaFoldDB" id="A0A317PUR2"/>
<dbReference type="SUPFAM" id="SSF49478">
    <property type="entry name" value="Cna protein B-type domain"/>
    <property type="match status" value="1"/>
</dbReference>
<name>A0A317PUR2_9ENTR</name>
<gene>
    <name evidence="1" type="ORF">DES37_11556</name>
</gene>
<sequence>MPATAILLFRYAVLIIASPLLLSGCLHHQYTSPQIEGTLSHAGKPLAGATVSVTDFGKKIVSSQTDANGHFALHPEGNWQVFIPIGPQDLYLHWTLVLDQPEGELSLYDGYRAGGVFDGYSKSDNLVLACDTAKPVDNPLEPEAKNYCLPVSP</sequence>
<dbReference type="Proteomes" id="UP000246744">
    <property type="component" value="Unassembled WGS sequence"/>
</dbReference>
<keyword evidence="2" id="KW-1185">Reference proteome</keyword>
<evidence type="ECO:0008006" key="3">
    <source>
        <dbReference type="Google" id="ProtNLM"/>
    </source>
</evidence>
<protein>
    <recommendedName>
        <fullName evidence="3">Carboxypeptidase family protein</fullName>
    </recommendedName>
</protein>
<evidence type="ECO:0000313" key="1">
    <source>
        <dbReference type="EMBL" id="PWW04667.1"/>
    </source>
</evidence>
<proteinExistence type="predicted"/>
<accession>A0A317PUR2</accession>
<comment type="caution">
    <text evidence="1">The sequence shown here is derived from an EMBL/GenBank/DDBJ whole genome shotgun (WGS) entry which is preliminary data.</text>
</comment>
<evidence type="ECO:0000313" key="2">
    <source>
        <dbReference type="Proteomes" id="UP000246744"/>
    </source>
</evidence>
<dbReference type="Gene3D" id="2.60.40.10">
    <property type="entry name" value="Immunoglobulins"/>
    <property type="match status" value="1"/>
</dbReference>
<dbReference type="RefSeq" id="WP_211320571.1">
    <property type="nucleotide sequence ID" value="NZ_QGTS01000015.1"/>
</dbReference>
<dbReference type="InterPro" id="IPR013783">
    <property type="entry name" value="Ig-like_fold"/>
</dbReference>
<reference evidence="1 2" key="1">
    <citation type="submission" date="2018-05" db="EMBL/GenBank/DDBJ databases">
        <title>Genomic Encyclopedia of Type Strains, Phase IV (KMG-IV): sequencing the most valuable type-strain genomes for metagenomic binning, comparative biology and taxonomic classification.</title>
        <authorList>
            <person name="Goeker M."/>
        </authorList>
    </citation>
    <scope>NUCLEOTIDE SEQUENCE [LARGE SCALE GENOMIC DNA]</scope>
    <source>
        <strain evidence="1 2">DSM 19579</strain>
    </source>
</reference>